<evidence type="ECO:0000313" key="1">
    <source>
        <dbReference type="EMBL" id="KAJ9114489.1"/>
    </source>
</evidence>
<sequence>MSSGPDISHFNALGLSVSGYYSGPSIPTRDGRLRNDSPLSTISSSTLSDIRASRPEAATRRIRNLSRFPDLILPDSIPFPMGPPRFNNSRNPTAFTPRDLRTTIANSISSDQAAAKPDGGLSRVWYRTLRHLAISALKAKFPCLGNQDPVDPLLQSADEILRLDPMLGKVLTSLSMAELIESHSLHLHVKKEIEPWFRDCQIPKPWIGNPARQLGRAMWKDHGLEGYAAAGAASASAGAVFSSVYLFLGPQARRPDRLH</sequence>
<organism evidence="1 2">
    <name type="scientific">Naganishia adeliensis</name>
    <dbReference type="NCBI Taxonomy" id="92952"/>
    <lineage>
        <taxon>Eukaryota</taxon>
        <taxon>Fungi</taxon>
        <taxon>Dikarya</taxon>
        <taxon>Basidiomycota</taxon>
        <taxon>Agaricomycotina</taxon>
        <taxon>Tremellomycetes</taxon>
        <taxon>Filobasidiales</taxon>
        <taxon>Filobasidiaceae</taxon>
        <taxon>Naganishia</taxon>
    </lineage>
</organism>
<dbReference type="Proteomes" id="UP001230649">
    <property type="component" value="Unassembled WGS sequence"/>
</dbReference>
<protein>
    <submittedName>
        <fullName evidence="1">Uncharacterized protein</fullName>
    </submittedName>
</protein>
<comment type="caution">
    <text evidence="1">The sequence shown here is derived from an EMBL/GenBank/DDBJ whole genome shotgun (WGS) entry which is preliminary data.</text>
</comment>
<proteinExistence type="predicted"/>
<reference evidence="1" key="1">
    <citation type="submission" date="2023-04" db="EMBL/GenBank/DDBJ databases">
        <title>Draft Genome sequencing of Naganishia species isolated from polar environments using Oxford Nanopore Technology.</title>
        <authorList>
            <person name="Leo P."/>
            <person name="Venkateswaran K."/>
        </authorList>
    </citation>
    <scope>NUCLEOTIDE SEQUENCE</scope>
    <source>
        <strain evidence="1">MNA-CCFEE 5262</strain>
    </source>
</reference>
<gene>
    <name evidence="1" type="ORF">QFC20_001362</name>
</gene>
<evidence type="ECO:0000313" key="2">
    <source>
        <dbReference type="Proteomes" id="UP001230649"/>
    </source>
</evidence>
<accession>A0ACC2WRT5</accession>
<keyword evidence="2" id="KW-1185">Reference proteome</keyword>
<name>A0ACC2WRT5_9TREE</name>
<dbReference type="EMBL" id="JASBWS010000008">
    <property type="protein sequence ID" value="KAJ9114489.1"/>
    <property type="molecule type" value="Genomic_DNA"/>
</dbReference>